<proteinExistence type="predicted"/>
<dbReference type="AlphaFoldDB" id="A0A6C0C3M6"/>
<sequence length="68" mass="8015">MKFIGNVVCFFKFFDNIYSCFFSGKVETNFQKWTFIRMSKSEISEIVFSEGIQIFSYAVLWFNGIIAL</sequence>
<protein>
    <submittedName>
        <fullName evidence="1">Uncharacterized protein</fullName>
    </submittedName>
</protein>
<reference evidence="1" key="1">
    <citation type="journal article" date="2020" name="Nature">
        <title>Giant virus diversity and host interactions through global metagenomics.</title>
        <authorList>
            <person name="Schulz F."/>
            <person name="Roux S."/>
            <person name="Paez-Espino D."/>
            <person name="Jungbluth S."/>
            <person name="Walsh D.A."/>
            <person name="Denef V.J."/>
            <person name="McMahon K.D."/>
            <person name="Konstantinidis K.T."/>
            <person name="Eloe-Fadrosh E.A."/>
            <person name="Kyrpides N.C."/>
            <person name="Woyke T."/>
        </authorList>
    </citation>
    <scope>NUCLEOTIDE SEQUENCE</scope>
    <source>
        <strain evidence="1">GVMAG-M-3300020182-84</strain>
    </source>
</reference>
<name>A0A6C0C3M6_9ZZZZ</name>
<accession>A0A6C0C3M6</accession>
<organism evidence="1">
    <name type="scientific">viral metagenome</name>
    <dbReference type="NCBI Taxonomy" id="1070528"/>
    <lineage>
        <taxon>unclassified sequences</taxon>
        <taxon>metagenomes</taxon>
        <taxon>organismal metagenomes</taxon>
    </lineage>
</organism>
<evidence type="ECO:0000313" key="1">
    <source>
        <dbReference type="EMBL" id="QHS98133.1"/>
    </source>
</evidence>
<dbReference type="EMBL" id="MN739312">
    <property type="protein sequence ID" value="QHS98133.1"/>
    <property type="molecule type" value="Genomic_DNA"/>
</dbReference>